<keyword evidence="1" id="KW-0812">Transmembrane</keyword>
<protein>
    <submittedName>
        <fullName evidence="2">Uncharacterized protein</fullName>
    </submittedName>
</protein>
<evidence type="ECO:0000256" key="1">
    <source>
        <dbReference type="SAM" id="Phobius"/>
    </source>
</evidence>
<comment type="caution">
    <text evidence="2">The sequence shown here is derived from an EMBL/GenBank/DDBJ whole genome shotgun (WGS) entry which is preliminary data.</text>
</comment>
<dbReference type="Proteomes" id="UP000749471">
    <property type="component" value="Unassembled WGS sequence"/>
</dbReference>
<reference evidence="2 3" key="1">
    <citation type="submission" date="2021-06" db="EMBL/GenBank/DDBJ databases">
        <authorList>
            <person name="Sun Q."/>
            <person name="Li D."/>
        </authorList>
    </citation>
    <scope>NUCLEOTIDE SEQUENCE [LARGE SCALE GENOMIC DNA]</scope>
    <source>
        <strain evidence="2 3">MSJ-40</strain>
    </source>
</reference>
<dbReference type="EMBL" id="JAHLPM010000003">
    <property type="protein sequence ID" value="MBU5437225.1"/>
    <property type="molecule type" value="Genomic_DNA"/>
</dbReference>
<evidence type="ECO:0000313" key="2">
    <source>
        <dbReference type="EMBL" id="MBU5437225.1"/>
    </source>
</evidence>
<dbReference type="RefSeq" id="WP_216517130.1">
    <property type="nucleotide sequence ID" value="NZ_JAHLPM010000003.1"/>
</dbReference>
<keyword evidence="3" id="KW-1185">Reference proteome</keyword>
<organism evidence="2 3">
    <name type="scientific">Tissierella simiarum</name>
    <dbReference type="NCBI Taxonomy" id="2841534"/>
    <lineage>
        <taxon>Bacteria</taxon>
        <taxon>Bacillati</taxon>
        <taxon>Bacillota</taxon>
        <taxon>Tissierellia</taxon>
        <taxon>Tissierellales</taxon>
        <taxon>Tissierellaceae</taxon>
        <taxon>Tissierella</taxon>
    </lineage>
</organism>
<sequence>MPHWTINHNHKVKVNKIDTSQCNKQEFPIAYIPDSPILFEELTVLEHFDFVKTLFSKNKYMVEFLITVTHLLNMVERFCDNYIIREKGSILSYGKKEDLIQDKDLNREIFMEDIYLFFNGFNILYSLFLASICNRYNNFFSLTALN</sequence>
<name>A0ABS6E2T9_9FIRM</name>
<evidence type="ECO:0000313" key="3">
    <source>
        <dbReference type="Proteomes" id="UP000749471"/>
    </source>
</evidence>
<keyword evidence="1" id="KW-0472">Membrane</keyword>
<gene>
    <name evidence="2" type="ORF">KQI42_04340</name>
</gene>
<proteinExistence type="predicted"/>
<feature type="transmembrane region" description="Helical" evidence="1">
    <location>
        <begin position="114"/>
        <end position="132"/>
    </location>
</feature>
<keyword evidence="1" id="KW-1133">Transmembrane helix</keyword>
<accession>A0ABS6E2T9</accession>